<evidence type="ECO:0000256" key="9">
    <source>
        <dbReference type="ARBA" id="ARBA00022967"/>
    </source>
</evidence>
<keyword evidence="9" id="KW-1278">Translocase</keyword>
<keyword evidence="7 22" id="KW-0812">Transmembrane</keyword>
<feature type="compositionally biased region" description="Basic and acidic residues" evidence="21">
    <location>
        <begin position="253"/>
        <end position="270"/>
    </location>
</feature>
<feature type="transmembrane region" description="Helical" evidence="22">
    <location>
        <begin position="123"/>
        <end position="144"/>
    </location>
</feature>
<feature type="domain" description="Cytochrome b561" evidence="23">
    <location>
        <begin position="13"/>
        <end position="218"/>
    </location>
</feature>
<evidence type="ECO:0000259" key="23">
    <source>
        <dbReference type="PROSITE" id="PS50939"/>
    </source>
</evidence>
<proteinExistence type="predicted"/>
<evidence type="ECO:0000256" key="7">
    <source>
        <dbReference type="ARBA" id="ARBA00022692"/>
    </source>
</evidence>
<comment type="caution">
    <text evidence="24">The sequence shown here is derived from an EMBL/GenBank/DDBJ whole genome shotgun (WGS) entry which is preliminary data.</text>
</comment>
<comment type="catalytic activity">
    <reaction evidence="20">
        <text>Cu(2+)(out) + L-ascorbate(in) = Cu(+)(out) + monodehydro-L-ascorbate radical(in) + H(+)</text>
        <dbReference type="Rhea" id="RHEA:66656"/>
        <dbReference type="ChEBI" id="CHEBI:15378"/>
        <dbReference type="ChEBI" id="CHEBI:29036"/>
        <dbReference type="ChEBI" id="CHEBI:38290"/>
        <dbReference type="ChEBI" id="CHEBI:49552"/>
        <dbReference type="ChEBI" id="CHEBI:59513"/>
    </reaction>
    <physiologicalReaction direction="left-to-right" evidence="20">
        <dbReference type="Rhea" id="RHEA:66657"/>
    </physiologicalReaction>
</comment>
<dbReference type="SMART" id="SM00665">
    <property type="entry name" value="B561"/>
    <property type="match status" value="1"/>
</dbReference>
<comment type="subunit">
    <text evidence="3">Homodimer.</text>
</comment>
<evidence type="ECO:0000256" key="12">
    <source>
        <dbReference type="ARBA" id="ARBA00023002"/>
    </source>
</evidence>
<comment type="catalytic activity">
    <reaction evidence="18">
        <text>monodehydro-L-ascorbate radical(out) + L-ascorbate(in) = monodehydro-L-ascorbate radical(in) + L-ascorbate(out)</text>
        <dbReference type="Rhea" id="RHEA:66524"/>
        <dbReference type="ChEBI" id="CHEBI:38290"/>
        <dbReference type="ChEBI" id="CHEBI:59513"/>
    </reaction>
    <physiologicalReaction direction="left-to-right" evidence="18">
        <dbReference type="Rhea" id="RHEA:66525"/>
    </physiologicalReaction>
</comment>
<comment type="cofactor">
    <cofactor evidence="1">
        <name>heme b</name>
        <dbReference type="ChEBI" id="CHEBI:60344"/>
    </cofactor>
</comment>
<name>A0AAN9DC86_9TELE</name>
<keyword evidence="12" id="KW-0560">Oxidoreductase</keyword>
<evidence type="ECO:0000256" key="8">
    <source>
        <dbReference type="ARBA" id="ARBA00022723"/>
    </source>
</evidence>
<evidence type="ECO:0000256" key="5">
    <source>
        <dbReference type="ARBA" id="ARBA00022475"/>
    </source>
</evidence>
<sequence length="270" mass="29961">MENYKQFLILFLLALAVGFGSIAFVLTWVLHYREGLGWDGGAAEFNWHPLLMVIGFIFLQGIAIVVYRLPWTWRCSKQMMKFIHAGLHVLAFTLAVISVVAVFDFHNAKNIPNMYSLHSWVGLAAVILYPAQIVMGIAVYLIPATPVYVRAALMPVHVYSGLFIFTSVIATALMGFTEKLIFGLKSPAYKDSPPEAVLVNVLGLLVAAFGGLVLWIATRPSWKRPREEVTQSVSSNSTSPEDFKTDTAATTRTHLDLETRRRNGKAEESG</sequence>
<dbReference type="Gene3D" id="1.20.120.1770">
    <property type="match status" value="1"/>
</dbReference>
<evidence type="ECO:0000313" key="25">
    <source>
        <dbReference type="Proteomes" id="UP001364617"/>
    </source>
</evidence>
<evidence type="ECO:0000256" key="21">
    <source>
        <dbReference type="SAM" id="MobiDB-lite"/>
    </source>
</evidence>
<evidence type="ECO:0000256" key="17">
    <source>
        <dbReference type="ARBA" id="ARBA00031718"/>
    </source>
</evidence>
<dbReference type="CDD" id="cd08765">
    <property type="entry name" value="Cyt_b561_CYBRD1"/>
    <property type="match status" value="1"/>
</dbReference>
<dbReference type="GO" id="GO:0140571">
    <property type="term" value="F:transmembrane ascorbate ferrireductase activity"/>
    <property type="evidence" value="ECO:0007669"/>
    <property type="project" value="UniProtKB-EC"/>
</dbReference>
<organism evidence="24 25">
    <name type="scientific">Phoxinus phoxinus</name>
    <name type="common">Eurasian minnow</name>
    <dbReference type="NCBI Taxonomy" id="58324"/>
    <lineage>
        <taxon>Eukaryota</taxon>
        <taxon>Metazoa</taxon>
        <taxon>Chordata</taxon>
        <taxon>Craniata</taxon>
        <taxon>Vertebrata</taxon>
        <taxon>Euteleostomi</taxon>
        <taxon>Actinopterygii</taxon>
        <taxon>Neopterygii</taxon>
        <taxon>Teleostei</taxon>
        <taxon>Ostariophysi</taxon>
        <taxon>Cypriniformes</taxon>
        <taxon>Leuciscidae</taxon>
        <taxon>Phoxininae</taxon>
        <taxon>Phoxinus</taxon>
    </lineage>
</organism>
<protein>
    <recommendedName>
        <fullName evidence="16">Plasma membrane ascorbate-dependent reductase CYBRD1</fullName>
        <ecNumber evidence="15">7.2.1.3</ecNumber>
    </recommendedName>
    <alternativeName>
        <fullName evidence="17">Cytochrome b reductase 1</fullName>
    </alternativeName>
</protein>
<feature type="region of interest" description="Disordered" evidence="21">
    <location>
        <begin position="226"/>
        <end position="270"/>
    </location>
</feature>
<feature type="transmembrane region" description="Helical" evidence="22">
    <location>
        <begin position="82"/>
        <end position="103"/>
    </location>
</feature>
<dbReference type="GO" id="GO:0046872">
    <property type="term" value="F:metal ion binding"/>
    <property type="evidence" value="ECO:0007669"/>
    <property type="project" value="UniProtKB-KW"/>
</dbReference>
<accession>A0AAN9DC86</accession>
<dbReference type="PANTHER" id="PTHR10106:SF12">
    <property type="entry name" value="PLASMA MEMBRANE ASCORBATE-DEPENDENT REDUCTASE CYBRD1"/>
    <property type="match status" value="1"/>
</dbReference>
<dbReference type="Pfam" id="PF03188">
    <property type="entry name" value="Cytochrom_B561"/>
    <property type="match status" value="1"/>
</dbReference>
<feature type="transmembrane region" description="Helical" evidence="22">
    <location>
        <begin position="7"/>
        <end position="30"/>
    </location>
</feature>
<dbReference type="EC" id="7.2.1.3" evidence="15"/>
<evidence type="ECO:0000256" key="20">
    <source>
        <dbReference type="ARBA" id="ARBA00049459"/>
    </source>
</evidence>
<keyword evidence="6" id="KW-0349">Heme</keyword>
<feature type="transmembrane region" description="Helical" evidence="22">
    <location>
        <begin position="50"/>
        <end position="70"/>
    </location>
</feature>
<evidence type="ECO:0000256" key="13">
    <source>
        <dbReference type="ARBA" id="ARBA00023004"/>
    </source>
</evidence>
<evidence type="ECO:0000256" key="14">
    <source>
        <dbReference type="ARBA" id="ARBA00023136"/>
    </source>
</evidence>
<dbReference type="InterPro" id="IPR006593">
    <property type="entry name" value="Cyt_b561/ferric_Rdtase_TM"/>
</dbReference>
<dbReference type="InterPro" id="IPR043205">
    <property type="entry name" value="CYB561/CYBRD1-like"/>
</dbReference>
<dbReference type="EMBL" id="JAYKXH010000005">
    <property type="protein sequence ID" value="KAK7168633.1"/>
    <property type="molecule type" value="Genomic_DNA"/>
</dbReference>
<evidence type="ECO:0000256" key="3">
    <source>
        <dbReference type="ARBA" id="ARBA00011738"/>
    </source>
</evidence>
<dbReference type="GO" id="GO:0016324">
    <property type="term" value="C:apical plasma membrane"/>
    <property type="evidence" value="ECO:0007669"/>
    <property type="project" value="UniProtKB-SubCell"/>
</dbReference>
<evidence type="ECO:0000256" key="19">
    <source>
        <dbReference type="ARBA" id="ARBA00048457"/>
    </source>
</evidence>
<evidence type="ECO:0000256" key="1">
    <source>
        <dbReference type="ARBA" id="ARBA00001970"/>
    </source>
</evidence>
<keyword evidence="11 22" id="KW-1133">Transmembrane helix</keyword>
<dbReference type="GO" id="GO:0005765">
    <property type="term" value="C:lysosomal membrane"/>
    <property type="evidence" value="ECO:0007669"/>
    <property type="project" value="TreeGrafter"/>
</dbReference>
<comment type="subcellular location">
    <subcellularLocation>
        <location evidence="2">Apical cell membrane</location>
        <topology evidence="2">Multi-pass membrane protein</topology>
    </subcellularLocation>
</comment>
<evidence type="ECO:0000256" key="11">
    <source>
        <dbReference type="ARBA" id="ARBA00022989"/>
    </source>
</evidence>
<keyword evidence="8" id="KW-0479">Metal-binding</keyword>
<dbReference type="PANTHER" id="PTHR10106">
    <property type="entry name" value="CYTOCHROME B561-RELATED"/>
    <property type="match status" value="1"/>
</dbReference>
<dbReference type="AlphaFoldDB" id="A0AAN9DC86"/>
<evidence type="ECO:0000256" key="10">
    <source>
        <dbReference type="ARBA" id="ARBA00022982"/>
    </source>
</evidence>
<comment type="catalytic activity">
    <reaction evidence="19">
        <text>Fe(3+)(out) + L-ascorbate(in) = monodehydro-L-ascorbate radical(in) + Fe(2+)(out) + H(+)</text>
        <dbReference type="Rhea" id="RHEA:30403"/>
        <dbReference type="ChEBI" id="CHEBI:15378"/>
        <dbReference type="ChEBI" id="CHEBI:29033"/>
        <dbReference type="ChEBI" id="CHEBI:29034"/>
        <dbReference type="ChEBI" id="CHEBI:38290"/>
        <dbReference type="ChEBI" id="CHEBI:59513"/>
        <dbReference type="EC" id="7.2.1.3"/>
    </reaction>
    <physiologicalReaction direction="left-to-right" evidence="19">
        <dbReference type="Rhea" id="RHEA:30404"/>
    </physiologicalReaction>
</comment>
<evidence type="ECO:0000256" key="22">
    <source>
        <dbReference type="SAM" id="Phobius"/>
    </source>
</evidence>
<keyword evidence="5" id="KW-1003">Cell membrane</keyword>
<feature type="transmembrane region" description="Helical" evidence="22">
    <location>
        <begin position="156"/>
        <end position="176"/>
    </location>
</feature>
<feature type="transmembrane region" description="Helical" evidence="22">
    <location>
        <begin position="196"/>
        <end position="217"/>
    </location>
</feature>
<dbReference type="PROSITE" id="PS50939">
    <property type="entry name" value="CYTOCHROME_B561"/>
    <property type="match status" value="1"/>
</dbReference>
<reference evidence="24 25" key="1">
    <citation type="submission" date="2024-02" db="EMBL/GenBank/DDBJ databases">
        <title>Chromosome-level genome assembly of the Eurasian Minnow (Phoxinus phoxinus).</title>
        <authorList>
            <person name="Oriowo T.O."/>
            <person name="Martin S."/>
            <person name="Stange M."/>
            <person name="Chrysostomakis Y."/>
            <person name="Brown T."/>
            <person name="Winkler S."/>
            <person name="Kukowka S."/>
            <person name="Myers E.W."/>
            <person name="Bohne A."/>
        </authorList>
    </citation>
    <scope>NUCLEOTIDE SEQUENCE [LARGE SCALE GENOMIC DNA]</scope>
    <source>
        <strain evidence="24">ZFMK-TIS-60720</strain>
        <tissue evidence="24">Whole Organism</tissue>
    </source>
</reference>
<evidence type="ECO:0000313" key="24">
    <source>
        <dbReference type="EMBL" id="KAK7168633.1"/>
    </source>
</evidence>
<feature type="compositionally biased region" description="Polar residues" evidence="21">
    <location>
        <begin position="230"/>
        <end position="240"/>
    </location>
</feature>
<evidence type="ECO:0000256" key="18">
    <source>
        <dbReference type="ARBA" id="ARBA00047447"/>
    </source>
</evidence>
<dbReference type="FunFam" id="1.20.120.1770:FF:000001">
    <property type="entry name" value="Cytochrome b reductase 1"/>
    <property type="match status" value="1"/>
</dbReference>
<evidence type="ECO:0000256" key="6">
    <source>
        <dbReference type="ARBA" id="ARBA00022617"/>
    </source>
</evidence>
<evidence type="ECO:0000256" key="2">
    <source>
        <dbReference type="ARBA" id="ARBA00004424"/>
    </source>
</evidence>
<keyword evidence="14 22" id="KW-0472">Membrane</keyword>
<dbReference type="Proteomes" id="UP001364617">
    <property type="component" value="Unassembled WGS sequence"/>
</dbReference>
<evidence type="ECO:0000256" key="16">
    <source>
        <dbReference type="ARBA" id="ARBA00024244"/>
    </source>
</evidence>
<keyword evidence="25" id="KW-1185">Reference proteome</keyword>
<evidence type="ECO:0000256" key="15">
    <source>
        <dbReference type="ARBA" id="ARBA00024225"/>
    </source>
</evidence>
<keyword evidence="10" id="KW-0249">Electron transport</keyword>
<keyword evidence="13" id="KW-0408">Iron</keyword>
<evidence type="ECO:0000256" key="4">
    <source>
        <dbReference type="ARBA" id="ARBA00022448"/>
    </source>
</evidence>
<keyword evidence="4" id="KW-0813">Transport</keyword>
<gene>
    <name evidence="24" type="ORF">R3I93_004834</name>
</gene>